<organism evidence="5 6">
    <name type="scientific">Herbaspirillum rhizosphaerae</name>
    <dbReference type="NCBI Taxonomy" id="346179"/>
    <lineage>
        <taxon>Bacteria</taxon>
        <taxon>Pseudomonadati</taxon>
        <taxon>Pseudomonadota</taxon>
        <taxon>Betaproteobacteria</taxon>
        <taxon>Burkholderiales</taxon>
        <taxon>Oxalobacteraceae</taxon>
        <taxon>Herbaspirillum</taxon>
    </lineage>
</organism>
<evidence type="ECO:0000256" key="3">
    <source>
        <dbReference type="ARBA" id="ARBA00023163"/>
    </source>
</evidence>
<dbReference type="InterPro" id="IPR036388">
    <property type="entry name" value="WH-like_DNA-bd_sf"/>
</dbReference>
<dbReference type="PROSITE" id="PS51118">
    <property type="entry name" value="HTH_HXLR"/>
    <property type="match status" value="1"/>
</dbReference>
<comment type="caution">
    <text evidence="5">The sequence shown here is derived from an EMBL/GenBank/DDBJ whole genome shotgun (WGS) entry which is preliminary data.</text>
</comment>
<evidence type="ECO:0000313" key="5">
    <source>
        <dbReference type="EMBL" id="MFL9879084.1"/>
    </source>
</evidence>
<evidence type="ECO:0000259" key="4">
    <source>
        <dbReference type="PROSITE" id="PS51118"/>
    </source>
</evidence>
<dbReference type="RefSeq" id="WP_408168068.1">
    <property type="nucleotide sequence ID" value="NZ_JAQQFR010000006.1"/>
</dbReference>
<evidence type="ECO:0000313" key="6">
    <source>
        <dbReference type="Proteomes" id="UP001629214"/>
    </source>
</evidence>
<dbReference type="SUPFAM" id="SSF46785">
    <property type="entry name" value="Winged helix' DNA-binding domain"/>
    <property type="match status" value="1"/>
</dbReference>
<keyword evidence="1" id="KW-0805">Transcription regulation</keyword>
<feature type="domain" description="HTH hxlR-type" evidence="4">
    <location>
        <begin position="21"/>
        <end position="119"/>
    </location>
</feature>
<keyword evidence="3" id="KW-0804">Transcription</keyword>
<name>A0ABW8Z7T4_9BURK</name>
<dbReference type="PANTHER" id="PTHR33204:SF37">
    <property type="entry name" value="HTH-TYPE TRANSCRIPTIONAL REGULATOR YODB"/>
    <property type="match status" value="1"/>
</dbReference>
<dbReference type="EMBL" id="JAQQFR010000006">
    <property type="protein sequence ID" value="MFL9879084.1"/>
    <property type="molecule type" value="Genomic_DNA"/>
</dbReference>
<evidence type="ECO:0000256" key="2">
    <source>
        <dbReference type="ARBA" id="ARBA00023125"/>
    </source>
</evidence>
<accession>A0ABW8Z7T4</accession>
<dbReference type="PANTHER" id="PTHR33204">
    <property type="entry name" value="TRANSCRIPTIONAL REGULATOR, MARR FAMILY"/>
    <property type="match status" value="1"/>
</dbReference>
<proteinExistence type="predicted"/>
<dbReference type="Pfam" id="PF01638">
    <property type="entry name" value="HxlR"/>
    <property type="match status" value="1"/>
</dbReference>
<reference evidence="5 6" key="1">
    <citation type="journal article" date="2024" name="Chem. Sci.">
        <title>Discovery of megapolipeptins by genome mining of a Burkholderiales bacteria collection.</title>
        <authorList>
            <person name="Paulo B.S."/>
            <person name="Recchia M.J.J."/>
            <person name="Lee S."/>
            <person name="Fergusson C.H."/>
            <person name="Romanowski S.B."/>
            <person name="Hernandez A."/>
            <person name="Krull N."/>
            <person name="Liu D.Y."/>
            <person name="Cavanagh H."/>
            <person name="Bos A."/>
            <person name="Gray C.A."/>
            <person name="Murphy B.T."/>
            <person name="Linington R.G."/>
            <person name="Eustaquio A.S."/>
        </authorList>
    </citation>
    <scope>NUCLEOTIDE SEQUENCE [LARGE SCALE GENOMIC DNA]</scope>
    <source>
        <strain evidence="5 6">RL21-008-BIB-B</strain>
    </source>
</reference>
<dbReference type="InterPro" id="IPR036390">
    <property type="entry name" value="WH_DNA-bd_sf"/>
</dbReference>
<dbReference type="Proteomes" id="UP001629214">
    <property type="component" value="Unassembled WGS sequence"/>
</dbReference>
<keyword evidence="2" id="KW-0238">DNA-binding</keyword>
<evidence type="ECO:0000256" key="1">
    <source>
        <dbReference type="ARBA" id="ARBA00023015"/>
    </source>
</evidence>
<sequence>MKPANNISAEEPQTDIYSLACPSRKALELVGSKWALLIFPALATGPMRNNALLRKIEGISQKMLTQTLKELERNGLVTRCNLETAAPHVEYELSPLGESLSETLIALDNWAERHHGDLQRAREQFDIDEKAGEEVTGRIVHKLK</sequence>
<dbReference type="InterPro" id="IPR002577">
    <property type="entry name" value="HTH_HxlR"/>
</dbReference>
<dbReference type="Gene3D" id="1.10.10.10">
    <property type="entry name" value="Winged helix-like DNA-binding domain superfamily/Winged helix DNA-binding domain"/>
    <property type="match status" value="1"/>
</dbReference>
<gene>
    <name evidence="5" type="ORF">PQR63_11860</name>
</gene>
<protein>
    <submittedName>
        <fullName evidence="5">Helix-turn-helix domain-containing protein</fullName>
    </submittedName>
</protein>
<keyword evidence="6" id="KW-1185">Reference proteome</keyword>